<reference evidence="1" key="1">
    <citation type="submission" date="2018-10" db="EMBL/GenBank/DDBJ databases">
        <title>Hidden diversity of soil giant viruses.</title>
        <authorList>
            <person name="Schulz F."/>
            <person name="Alteio L."/>
            <person name="Goudeau D."/>
            <person name="Ryan E.M."/>
            <person name="Malmstrom R.R."/>
            <person name="Blanchard J."/>
            <person name="Woyke T."/>
        </authorList>
    </citation>
    <scope>NUCLEOTIDE SEQUENCE</scope>
    <source>
        <strain evidence="1">HAV1</strain>
    </source>
</reference>
<gene>
    <name evidence="1" type="ORF">Harvfovirus30_15</name>
</gene>
<sequence>MKDNNDACCVNSCGFASFNNCNIQIGILQNQIDKLRKGILFVDKEFREEIDGLQEQIYVLAARVSTLEIGSYAQFAMRAPTNPGTRLFRFIPASIPMPGPNLNITINLLDPTKINIAIAAVYRISIVTNLEFTTSPPASPRFLLNLMTINKDNKEVVLFSFTVVSQSFINGVTSGLFQTMEANTPILLRLIPEDENAHVIQDTGTIINFELIANGKKSPV</sequence>
<evidence type="ECO:0000313" key="1">
    <source>
        <dbReference type="EMBL" id="AYV81383.1"/>
    </source>
</evidence>
<proteinExistence type="predicted"/>
<name>A0A3G5A6D2_9VIRU</name>
<accession>A0A3G5A6D2</accession>
<protein>
    <submittedName>
        <fullName evidence="1">Uncharacterized protein</fullName>
    </submittedName>
</protein>
<organism evidence="1">
    <name type="scientific">Harvfovirus sp</name>
    <dbReference type="NCBI Taxonomy" id="2487768"/>
    <lineage>
        <taxon>Viruses</taxon>
        <taxon>Varidnaviria</taxon>
        <taxon>Bamfordvirae</taxon>
        <taxon>Nucleocytoviricota</taxon>
        <taxon>Megaviricetes</taxon>
        <taxon>Imitervirales</taxon>
        <taxon>Mimiviridae</taxon>
        <taxon>Klosneuvirinae</taxon>
    </lineage>
</organism>
<dbReference type="EMBL" id="MK072272">
    <property type="protein sequence ID" value="AYV81383.1"/>
    <property type="molecule type" value="Genomic_DNA"/>
</dbReference>